<name>A0A831X991_9BACT</name>
<evidence type="ECO:0000256" key="1">
    <source>
        <dbReference type="SAM" id="MobiDB-lite"/>
    </source>
</evidence>
<evidence type="ECO:0000313" key="2">
    <source>
        <dbReference type="EMBL" id="HEG92110.1"/>
    </source>
</evidence>
<feature type="region of interest" description="Disordered" evidence="1">
    <location>
        <begin position="53"/>
        <end position="82"/>
    </location>
</feature>
<protein>
    <submittedName>
        <fullName evidence="2">Uncharacterized protein</fullName>
    </submittedName>
</protein>
<organism evidence="2">
    <name type="scientific">Thermorudis peleae</name>
    <dbReference type="NCBI Taxonomy" id="1382356"/>
    <lineage>
        <taxon>Bacteria</taxon>
        <taxon>Pseudomonadati</taxon>
        <taxon>Thermomicrobiota</taxon>
        <taxon>Thermomicrobia</taxon>
        <taxon>Thermomicrobia incertae sedis</taxon>
        <taxon>Thermorudis</taxon>
    </lineage>
</organism>
<comment type="caution">
    <text evidence="2">The sequence shown here is derived from an EMBL/GenBank/DDBJ whole genome shotgun (WGS) entry which is preliminary data.</text>
</comment>
<reference evidence="2" key="1">
    <citation type="journal article" date="2020" name="mSystems">
        <title>Genome- and Community-Level Interaction Insights into Carbon Utilization and Element Cycling Functions of Hydrothermarchaeota in Hydrothermal Sediment.</title>
        <authorList>
            <person name="Zhou Z."/>
            <person name="Liu Y."/>
            <person name="Xu W."/>
            <person name="Pan J."/>
            <person name="Luo Z.H."/>
            <person name="Li M."/>
        </authorList>
    </citation>
    <scope>NUCLEOTIDE SEQUENCE [LARGE SCALE GENOMIC DNA]</scope>
    <source>
        <strain evidence="2">SpSt-210</strain>
    </source>
</reference>
<proteinExistence type="predicted"/>
<dbReference type="EMBL" id="DSIY01000276">
    <property type="protein sequence ID" value="HEG92110.1"/>
    <property type="molecule type" value="Genomic_DNA"/>
</dbReference>
<sequence length="82" mass="8341">MHKVEGAGQEAIAHNGGVAGYVLRPDGVEVFIHPSVSHDPFLSTLFSGAPGQFKGKSGEAGSLPEGAHESAGWEVVPFGGGE</sequence>
<accession>A0A831X991</accession>
<dbReference type="AlphaFoldDB" id="A0A831X991"/>
<gene>
    <name evidence="2" type="ORF">ENP34_11840</name>
</gene>